<dbReference type="PANTHER" id="PTHR12147:SF26">
    <property type="entry name" value="PEPTIDASE M28 DOMAIN-CONTAINING PROTEIN"/>
    <property type="match status" value="1"/>
</dbReference>
<comment type="caution">
    <text evidence="3">The sequence shown here is derived from an EMBL/GenBank/DDBJ whole genome shotgun (WGS) entry which is preliminary data.</text>
</comment>
<sequence>MLCRFVYFIWLFFCTLAPCALQAQSALLHDIQQLSDDRMSGRKTATEGAQLARQYIQQRFVDLGLTALKADFQHPFSYRSGFSDKEGINLIAELKGCTHPDAYIVMTAHYDHLGIVAGKVYNGADDNASGVAAMLALAELLKTQPCPHYSYLFVATDAEESGLFGAKAFVAAPPVALQHIVLNLNLDMLSRGERANQLYLYGAFSLPGVADYLKTQEFSVKLKLRKRGKGLTGKHQLDWANASDHAPFRRAGIPFLFFGVDSHKDYHTPQDDWQRINPAYLQRMFDSLSQVVLWLDRQPPEWYQAARKTK</sequence>
<dbReference type="SUPFAM" id="SSF53187">
    <property type="entry name" value="Zn-dependent exopeptidases"/>
    <property type="match status" value="1"/>
</dbReference>
<dbReference type="InterPro" id="IPR007484">
    <property type="entry name" value="Peptidase_M28"/>
</dbReference>
<feature type="domain" description="Peptidase M28" evidence="2">
    <location>
        <begin position="89"/>
        <end position="291"/>
    </location>
</feature>
<evidence type="ECO:0000313" key="3">
    <source>
        <dbReference type="EMBL" id="MDR7120659.1"/>
    </source>
</evidence>
<keyword evidence="4" id="KW-1185">Reference proteome</keyword>
<organism evidence="3 4">
    <name type="scientific">Rheinheimera soli</name>
    <dbReference type="NCBI Taxonomy" id="443616"/>
    <lineage>
        <taxon>Bacteria</taxon>
        <taxon>Pseudomonadati</taxon>
        <taxon>Pseudomonadota</taxon>
        <taxon>Gammaproteobacteria</taxon>
        <taxon>Chromatiales</taxon>
        <taxon>Chromatiaceae</taxon>
        <taxon>Rheinheimera</taxon>
    </lineage>
</organism>
<name>A0ABU1VY68_9GAMM</name>
<gene>
    <name evidence="3" type="ORF">J2W69_001593</name>
</gene>
<dbReference type="InterPro" id="IPR045175">
    <property type="entry name" value="M28_fam"/>
</dbReference>
<dbReference type="Proteomes" id="UP001257909">
    <property type="component" value="Unassembled WGS sequence"/>
</dbReference>
<feature type="signal peptide" evidence="1">
    <location>
        <begin position="1"/>
        <end position="23"/>
    </location>
</feature>
<reference evidence="3 4" key="1">
    <citation type="submission" date="2023-07" db="EMBL/GenBank/DDBJ databases">
        <title>Sorghum-associated microbial communities from plants grown in Nebraska, USA.</title>
        <authorList>
            <person name="Schachtman D."/>
        </authorList>
    </citation>
    <scope>NUCLEOTIDE SEQUENCE [LARGE SCALE GENOMIC DNA]</scope>
    <source>
        <strain evidence="3 4">4138</strain>
    </source>
</reference>
<evidence type="ECO:0000313" key="4">
    <source>
        <dbReference type="Proteomes" id="UP001257909"/>
    </source>
</evidence>
<dbReference type="RefSeq" id="WP_310276386.1">
    <property type="nucleotide sequence ID" value="NZ_JAVDWR010000003.1"/>
</dbReference>
<evidence type="ECO:0000256" key="1">
    <source>
        <dbReference type="SAM" id="SignalP"/>
    </source>
</evidence>
<keyword evidence="1" id="KW-0732">Signal</keyword>
<proteinExistence type="predicted"/>
<protein>
    <submittedName>
        <fullName evidence="3">Zn-dependent M28 family amino/carboxypeptidase</fullName>
    </submittedName>
</protein>
<dbReference type="Pfam" id="PF04389">
    <property type="entry name" value="Peptidase_M28"/>
    <property type="match status" value="1"/>
</dbReference>
<dbReference type="Gene3D" id="3.40.630.10">
    <property type="entry name" value="Zn peptidases"/>
    <property type="match status" value="1"/>
</dbReference>
<dbReference type="PANTHER" id="PTHR12147">
    <property type="entry name" value="METALLOPEPTIDASE M28 FAMILY MEMBER"/>
    <property type="match status" value="1"/>
</dbReference>
<dbReference type="EMBL" id="JAVDWR010000003">
    <property type="protein sequence ID" value="MDR7120659.1"/>
    <property type="molecule type" value="Genomic_DNA"/>
</dbReference>
<accession>A0ABU1VY68</accession>
<evidence type="ECO:0000259" key="2">
    <source>
        <dbReference type="Pfam" id="PF04389"/>
    </source>
</evidence>
<feature type="chain" id="PRO_5045803462" evidence="1">
    <location>
        <begin position="24"/>
        <end position="310"/>
    </location>
</feature>